<comment type="caution">
    <text evidence="1">The sequence shown here is derived from an EMBL/GenBank/DDBJ whole genome shotgun (WGS) entry which is preliminary data.</text>
</comment>
<dbReference type="GeneID" id="92092387"/>
<accession>A0ABR1UUL8</accession>
<dbReference type="EMBL" id="JAQQWL010000008">
    <property type="protein sequence ID" value="KAK8061549.1"/>
    <property type="molecule type" value="Genomic_DNA"/>
</dbReference>
<evidence type="ECO:0000313" key="1">
    <source>
        <dbReference type="EMBL" id="KAK8061549.1"/>
    </source>
</evidence>
<proteinExistence type="predicted"/>
<gene>
    <name evidence="1" type="ORF">PG994_007915</name>
</gene>
<protein>
    <submittedName>
        <fullName evidence="1">Uncharacterized protein</fullName>
    </submittedName>
</protein>
<name>A0ABR1UUL8_9PEZI</name>
<dbReference type="RefSeq" id="XP_066714811.1">
    <property type="nucleotide sequence ID" value="XM_066859324.1"/>
</dbReference>
<organism evidence="1 2">
    <name type="scientific">Apiospora phragmitis</name>
    <dbReference type="NCBI Taxonomy" id="2905665"/>
    <lineage>
        <taxon>Eukaryota</taxon>
        <taxon>Fungi</taxon>
        <taxon>Dikarya</taxon>
        <taxon>Ascomycota</taxon>
        <taxon>Pezizomycotina</taxon>
        <taxon>Sordariomycetes</taxon>
        <taxon>Xylariomycetidae</taxon>
        <taxon>Amphisphaeriales</taxon>
        <taxon>Apiosporaceae</taxon>
        <taxon>Apiospora</taxon>
    </lineage>
</organism>
<reference evidence="1 2" key="1">
    <citation type="submission" date="2023-01" db="EMBL/GenBank/DDBJ databases">
        <title>Analysis of 21 Apiospora genomes using comparative genomics revels a genus with tremendous synthesis potential of carbohydrate active enzymes and secondary metabolites.</title>
        <authorList>
            <person name="Sorensen T."/>
        </authorList>
    </citation>
    <scope>NUCLEOTIDE SEQUENCE [LARGE SCALE GENOMIC DNA]</scope>
    <source>
        <strain evidence="1 2">CBS 135458</strain>
    </source>
</reference>
<dbReference type="Proteomes" id="UP001480595">
    <property type="component" value="Unassembled WGS sequence"/>
</dbReference>
<evidence type="ECO:0000313" key="2">
    <source>
        <dbReference type="Proteomes" id="UP001480595"/>
    </source>
</evidence>
<sequence>MSGTSSDQYGASPSGFGAFLCNCIFALFSSSLRSDPDNSPAPMPEKKYIHVPQNAAAGFLRTATSRQMRKNNEILV</sequence>
<keyword evidence="2" id="KW-1185">Reference proteome</keyword>